<comment type="caution">
    <text evidence="1">The sequence shown here is derived from an EMBL/GenBank/DDBJ whole genome shotgun (WGS) entry which is preliminary data.</text>
</comment>
<dbReference type="Proteomes" id="UP000789901">
    <property type="component" value="Unassembled WGS sequence"/>
</dbReference>
<proteinExistence type="predicted"/>
<organism evidence="1 2">
    <name type="scientific">Gigaspora margarita</name>
    <dbReference type="NCBI Taxonomy" id="4874"/>
    <lineage>
        <taxon>Eukaryota</taxon>
        <taxon>Fungi</taxon>
        <taxon>Fungi incertae sedis</taxon>
        <taxon>Mucoromycota</taxon>
        <taxon>Glomeromycotina</taxon>
        <taxon>Glomeromycetes</taxon>
        <taxon>Diversisporales</taxon>
        <taxon>Gigasporaceae</taxon>
        <taxon>Gigaspora</taxon>
    </lineage>
</organism>
<evidence type="ECO:0000313" key="2">
    <source>
        <dbReference type="Proteomes" id="UP000789901"/>
    </source>
</evidence>
<accession>A0ABN7XT82</accession>
<keyword evidence="2" id="KW-1185">Reference proteome</keyword>
<gene>
    <name evidence="1" type="ORF">GMARGA_LOCUS46491</name>
</gene>
<feature type="non-terminal residue" evidence="1">
    <location>
        <position position="48"/>
    </location>
</feature>
<protein>
    <submittedName>
        <fullName evidence="1">23788_t:CDS:1</fullName>
    </submittedName>
</protein>
<sequence length="48" mass="5504">ICKGKNKEIIAESSKKVLLKEDWSMEKDLIHKKNGSLLVDQIKADKHL</sequence>
<reference evidence="1 2" key="1">
    <citation type="submission" date="2021-06" db="EMBL/GenBank/DDBJ databases">
        <authorList>
            <person name="Kallberg Y."/>
            <person name="Tangrot J."/>
            <person name="Rosling A."/>
        </authorList>
    </citation>
    <scope>NUCLEOTIDE SEQUENCE [LARGE SCALE GENOMIC DNA]</scope>
    <source>
        <strain evidence="1 2">120-4 pot B 10/14</strain>
    </source>
</reference>
<name>A0ABN7XT82_GIGMA</name>
<evidence type="ECO:0000313" key="1">
    <source>
        <dbReference type="EMBL" id="CAG8857672.1"/>
    </source>
</evidence>
<feature type="non-terminal residue" evidence="1">
    <location>
        <position position="1"/>
    </location>
</feature>
<dbReference type="EMBL" id="CAJVQB010173608">
    <property type="protein sequence ID" value="CAG8857672.1"/>
    <property type="molecule type" value="Genomic_DNA"/>
</dbReference>